<evidence type="ECO:0000313" key="2">
    <source>
        <dbReference type="Proteomes" id="UP000016201"/>
    </source>
</evidence>
<proteinExistence type="predicted"/>
<dbReference type="EMBL" id="AQFM01000048">
    <property type="protein sequence ID" value="EOR02557.1"/>
    <property type="molecule type" value="Genomic_DNA"/>
</dbReference>
<sequence length="65" mass="7327">MKPNHMTGDMDVARLNVLKGLSISQTQGFCHFCPVKSEATPTKLKSKLLFEYEDVVKNQTDIQIT</sequence>
<accession>R9AK23</accession>
<name>R9AK23_9GAMM</name>
<keyword evidence="2" id="KW-1185">Reference proteome</keyword>
<organism evidence="1 2">
    <name type="scientific">Acinetobacter tandoii DSM 14970 = CIP 107469</name>
    <dbReference type="NCBI Taxonomy" id="1120927"/>
    <lineage>
        <taxon>Bacteria</taxon>
        <taxon>Pseudomonadati</taxon>
        <taxon>Pseudomonadota</taxon>
        <taxon>Gammaproteobacteria</taxon>
        <taxon>Moraxellales</taxon>
        <taxon>Moraxellaceae</taxon>
        <taxon>Acinetobacter</taxon>
    </lineage>
</organism>
<reference evidence="1 2" key="1">
    <citation type="submission" date="2013-03" db="EMBL/GenBank/DDBJ databases">
        <title>The Genome Sequence of Acinetobacter tandoii CIP 107469.</title>
        <authorList>
            <consortium name="The Broad Institute Genome Sequencing Platform"/>
            <consortium name="The Broad Institute Genome Sequencing Center for Infectious Disease"/>
            <person name="Cerqueira G."/>
            <person name="Feldgarden M."/>
            <person name="Courvalin P."/>
            <person name="Perichon B."/>
            <person name="Grillot-Courvalin C."/>
            <person name="Clermont D."/>
            <person name="Rocha E."/>
            <person name="Yoon E.-J."/>
            <person name="Nemec A."/>
            <person name="Walker B."/>
            <person name="Young S.K."/>
            <person name="Zeng Q."/>
            <person name="Gargeya S."/>
            <person name="Fitzgerald M."/>
            <person name="Haas B."/>
            <person name="Abouelleil A."/>
            <person name="Alvarado L."/>
            <person name="Arachchi H.M."/>
            <person name="Berlin A.M."/>
            <person name="Chapman S.B."/>
            <person name="Dewar J."/>
            <person name="Goldberg J."/>
            <person name="Griggs A."/>
            <person name="Gujja S."/>
            <person name="Hansen M."/>
            <person name="Howarth C."/>
            <person name="Imamovic A."/>
            <person name="Larimer J."/>
            <person name="McCowan C."/>
            <person name="Murphy C."/>
            <person name="Neiman D."/>
            <person name="Pearson M."/>
            <person name="Priest M."/>
            <person name="Roberts A."/>
            <person name="Saif S."/>
            <person name="Shea T."/>
            <person name="Sisk P."/>
            <person name="Sykes S."/>
            <person name="Wortman J."/>
            <person name="Nusbaum C."/>
            <person name="Birren B."/>
        </authorList>
    </citation>
    <scope>NUCLEOTIDE SEQUENCE [LARGE SCALE GENOMIC DNA]</scope>
    <source>
        <strain evidence="1 2">CIP 107469</strain>
    </source>
</reference>
<dbReference type="RefSeq" id="WP_016168802.1">
    <property type="nucleotide sequence ID" value="NZ_JHZG01000003.1"/>
</dbReference>
<protein>
    <submittedName>
        <fullName evidence="1">Uncharacterized protein</fullName>
    </submittedName>
</protein>
<dbReference type="Proteomes" id="UP000016201">
    <property type="component" value="Unassembled WGS sequence"/>
</dbReference>
<gene>
    <name evidence="1" type="ORF">I593_03831</name>
</gene>
<dbReference type="AlphaFoldDB" id="R9AK23"/>
<evidence type="ECO:0000313" key="1">
    <source>
        <dbReference type="EMBL" id="EOR02557.1"/>
    </source>
</evidence>
<comment type="caution">
    <text evidence="1">The sequence shown here is derived from an EMBL/GenBank/DDBJ whole genome shotgun (WGS) entry which is preliminary data.</text>
</comment>